<dbReference type="STRING" id="573063.Metin_0829"/>
<name>D5VSE1_METIM</name>
<dbReference type="HOGENOM" id="CLU_2712843_0_0_2"/>
<dbReference type="AlphaFoldDB" id="D5VSE1"/>
<reference evidence="2" key="1">
    <citation type="submission" date="2010-04" db="EMBL/GenBank/DDBJ databases">
        <title>Complete sequence of Methanocaldococcus infernus ME.</title>
        <authorList>
            <consortium name="US DOE Joint Genome Institute"/>
            <person name="Lucas S."/>
            <person name="Copeland A."/>
            <person name="Lapidus A."/>
            <person name="Cheng J.-F."/>
            <person name="Bruce D."/>
            <person name="Goodwin L."/>
            <person name="Pitluck S."/>
            <person name="Munk A.C."/>
            <person name="Detter J.C."/>
            <person name="Han C."/>
            <person name="Tapia R."/>
            <person name="Land M."/>
            <person name="Hauser L."/>
            <person name="Kyrpides N."/>
            <person name="Mikhailova N."/>
            <person name="Sieprawska-Lupa M."/>
            <person name="Whitman W.B."/>
            <person name="Woyke T."/>
        </authorList>
    </citation>
    <scope>NUCLEOTIDE SEQUENCE [LARGE SCALE GENOMIC DNA]</scope>
    <source>
        <strain evidence="2">ME</strain>
    </source>
</reference>
<dbReference type="EMBL" id="CP002009">
    <property type="protein sequence ID" value="ADG13494.1"/>
    <property type="molecule type" value="Genomic_DNA"/>
</dbReference>
<keyword evidence="3" id="KW-1185">Reference proteome</keyword>
<dbReference type="eggNOG" id="arCOG05236">
    <property type="taxonomic scope" value="Archaea"/>
</dbReference>
<evidence type="ECO:0000313" key="2">
    <source>
        <dbReference type="EMBL" id="ADG13494.1"/>
    </source>
</evidence>
<protein>
    <submittedName>
        <fullName evidence="2">Uncharacterized protein</fullName>
    </submittedName>
</protein>
<dbReference type="GeneID" id="9131843"/>
<keyword evidence="1" id="KW-0812">Transmembrane</keyword>
<evidence type="ECO:0000256" key="1">
    <source>
        <dbReference type="SAM" id="Phobius"/>
    </source>
</evidence>
<dbReference type="Proteomes" id="UP000002061">
    <property type="component" value="Chromosome"/>
</dbReference>
<accession>D5VSE1</accession>
<keyword evidence="1" id="KW-1133">Transmembrane helix</keyword>
<gene>
    <name evidence="2" type="ordered locus">Metin_0829</name>
</gene>
<dbReference type="KEGG" id="mif:Metin_0829"/>
<dbReference type="RefSeq" id="WP_013100240.1">
    <property type="nucleotide sequence ID" value="NC_014122.1"/>
</dbReference>
<evidence type="ECO:0000313" key="3">
    <source>
        <dbReference type="Proteomes" id="UP000002061"/>
    </source>
</evidence>
<sequence length="72" mass="8694">MPYWGHGFIYNSNWLPFNIIIILLILLLIIILALQLYIIFKKPEEAKLVKIEKDVEEVKEIVKELKRKWEEI</sequence>
<feature type="transmembrane region" description="Helical" evidence="1">
    <location>
        <begin position="20"/>
        <end position="40"/>
    </location>
</feature>
<proteinExistence type="predicted"/>
<organism evidence="2 3">
    <name type="scientific">Methanocaldococcus infernus (strain DSM 11812 / JCM 15783 / ME)</name>
    <dbReference type="NCBI Taxonomy" id="573063"/>
    <lineage>
        <taxon>Archaea</taxon>
        <taxon>Methanobacteriati</taxon>
        <taxon>Methanobacteriota</taxon>
        <taxon>Methanomada group</taxon>
        <taxon>Methanococci</taxon>
        <taxon>Methanococcales</taxon>
        <taxon>Methanocaldococcaceae</taxon>
        <taxon>Methanocaldococcus</taxon>
    </lineage>
</organism>
<keyword evidence="1" id="KW-0472">Membrane</keyword>